<feature type="region of interest" description="Disordered" evidence="1">
    <location>
        <begin position="1"/>
        <end position="23"/>
    </location>
</feature>
<dbReference type="GO" id="GO:1990444">
    <property type="term" value="F:F-box domain binding"/>
    <property type="evidence" value="ECO:0007669"/>
    <property type="project" value="TreeGrafter"/>
</dbReference>
<dbReference type="CDD" id="cd14498">
    <property type="entry name" value="DSP"/>
    <property type="match status" value="1"/>
</dbReference>
<dbReference type="VEuPathDB" id="FungiDB:SMAC_01018"/>
<name>A0A8S8ZRZ7_SORMA</name>
<dbReference type="GO" id="GO:0005737">
    <property type="term" value="C:cytoplasm"/>
    <property type="evidence" value="ECO:0007669"/>
    <property type="project" value="TreeGrafter"/>
</dbReference>
<feature type="region of interest" description="Disordered" evidence="1">
    <location>
        <begin position="145"/>
        <end position="170"/>
    </location>
</feature>
<evidence type="ECO:0000259" key="2">
    <source>
        <dbReference type="Pfam" id="PF00782"/>
    </source>
</evidence>
<organism evidence="3 4">
    <name type="scientific">Sordaria macrospora</name>
    <dbReference type="NCBI Taxonomy" id="5147"/>
    <lineage>
        <taxon>Eukaryota</taxon>
        <taxon>Fungi</taxon>
        <taxon>Dikarya</taxon>
        <taxon>Ascomycota</taxon>
        <taxon>Pezizomycotina</taxon>
        <taxon>Sordariomycetes</taxon>
        <taxon>Sordariomycetidae</taxon>
        <taxon>Sordariales</taxon>
        <taxon>Sordariaceae</taxon>
        <taxon>Sordaria</taxon>
    </lineage>
</organism>
<dbReference type="InterPro" id="IPR029021">
    <property type="entry name" value="Prot-tyrosine_phosphatase-like"/>
</dbReference>
<dbReference type="Proteomes" id="UP000433876">
    <property type="component" value="Unassembled WGS sequence"/>
</dbReference>
<dbReference type="Gene3D" id="3.90.190.10">
    <property type="entry name" value="Protein tyrosine phosphatase superfamily"/>
    <property type="match status" value="1"/>
</dbReference>
<protein>
    <recommendedName>
        <fullName evidence="2">Dual specificity phosphatase catalytic domain-containing protein</fullName>
    </recommendedName>
</protein>
<dbReference type="PANTHER" id="PTHR46588">
    <property type="entry name" value="SERINE/THREONINE/TYROSINE-INTERACTING PROTEIN"/>
    <property type="match status" value="1"/>
</dbReference>
<dbReference type="GO" id="GO:0070372">
    <property type="term" value="P:regulation of ERK1 and ERK2 cascade"/>
    <property type="evidence" value="ECO:0007669"/>
    <property type="project" value="TreeGrafter"/>
</dbReference>
<evidence type="ECO:0000313" key="3">
    <source>
        <dbReference type="EMBL" id="KAA8632793.1"/>
    </source>
</evidence>
<dbReference type="PANTHER" id="PTHR46588:SF1">
    <property type="entry name" value="SERINE_THREONINE_TYROSINE-INTERACTING PROTEIN"/>
    <property type="match status" value="1"/>
</dbReference>
<dbReference type="OMA" id="PFVEREP"/>
<evidence type="ECO:0000313" key="4">
    <source>
        <dbReference type="Proteomes" id="UP000433876"/>
    </source>
</evidence>
<sequence>MENPHAPHTPSPGSLEHTSFTRAFPYDTCPPSPPTVDIPASRCMGRISVTITPSPRNLDPSLFDLDSDYTSIITHGGAPQEAEDQASSWEYSSRRSAQPVIDPSLWLGPLSVVRDKAWMEKEGMTMVVVVRDSLMGLTGLMGKMGLGGGQGQQPQQQHQQQNKPDGVPKTIPTLGPAAKKVCEDLGVEVEAVGVSNLQELIREFPRLNEKMARHLISVHKRSSGTQQGKVLVCCETGNERSAAVVVAYLVEVWGCELVHALRFVLYRRFCVAWDDDTRRYLKNYEDILMAKRMRWQGQEANKKDAGLATNETRTLKLKRQLATVGFLDGDDDSDLEEDAEMSAAADSYSSEEARREIARQAREYQQGRGPGRRNHRNFAPFVERLPQGRINNNNGTGGGEGGRTC</sequence>
<feature type="region of interest" description="Disordered" evidence="1">
    <location>
        <begin position="386"/>
        <end position="405"/>
    </location>
</feature>
<dbReference type="GO" id="GO:0005654">
    <property type="term" value="C:nucleoplasm"/>
    <property type="evidence" value="ECO:0007669"/>
    <property type="project" value="TreeGrafter"/>
</dbReference>
<dbReference type="GO" id="GO:0062026">
    <property type="term" value="P:negative regulation of SCF-dependent proteasomal ubiquitin-dependent catabolic process"/>
    <property type="evidence" value="ECO:0007669"/>
    <property type="project" value="TreeGrafter"/>
</dbReference>
<feature type="compositionally biased region" description="Low complexity" evidence="1">
    <location>
        <begin position="152"/>
        <end position="161"/>
    </location>
</feature>
<evidence type="ECO:0000256" key="1">
    <source>
        <dbReference type="SAM" id="MobiDB-lite"/>
    </source>
</evidence>
<dbReference type="InterPro" id="IPR052449">
    <property type="entry name" value="STYX-Interacting_Phosphatase"/>
</dbReference>
<gene>
    <name evidence="3" type="ORF">SMACR_01018</name>
</gene>
<feature type="domain" description="Dual specificity phosphatase catalytic" evidence="2">
    <location>
        <begin position="224"/>
        <end position="286"/>
    </location>
</feature>
<reference evidence="3 4" key="1">
    <citation type="submission" date="2017-07" db="EMBL/GenBank/DDBJ databases">
        <title>Genome sequence of the Sordaria macrospora wild type strain R19027.</title>
        <authorList>
            <person name="Nowrousian M."/>
            <person name="Teichert I."/>
            <person name="Kueck U."/>
        </authorList>
    </citation>
    <scope>NUCLEOTIDE SEQUENCE [LARGE SCALE GENOMIC DNA]</scope>
    <source>
        <strain evidence="3 4">R19027</strain>
        <tissue evidence="3">Mycelium</tissue>
    </source>
</reference>
<feature type="compositionally biased region" description="Gly residues" evidence="1">
    <location>
        <begin position="395"/>
        <end position="405"/>
    </location>
</feature>
<comment type="caution">
    <text evidence="3">The sequence shown here is derived from an EMBL/GenBank/DDBJ whole genome shotgun (WGS) entry which is preliminary data.</text>
</comment>
<dbReference type="AlphaFoldDB" id="A0A8S8ZRZ7"/>
<accession>A0A8S8ZRZ7</accession>
<dbReference type="Pfam" id="PF00782">
    <property type="entry name" value="DSPc"/>
    <property type="match status" value="1"/>
</dbReference>
<dbReference type="SUPFAM" id="SSF52799">
    <property type="entry name" value="(Phosphotyrosine protein) phosphatases II"/>
    <property type="match status" value="1"/>
</dbReference>
<dbReference type="EMBL" id="NMPR01000048">
    <property type="protein sequence ID" value="KAA8632793.1"/>
    <property type="molecule type" value="Genomic_DNA"/>
</dbReference>
<dbReference type="InterPro" id="IPR000340">
    <property type="entry name" value="Dual-sp_phosphatase_cat-dom"/>
</dbReference>
<proteinExistence type="predicted"/>